<name>A0A9P5XNN9_9AGAR</name>
<dbReference type="PANTHER" id="PTHR47932:SF44">
    <property type="entry name" value="MIOREX COMPLEX COMPONENT 1"/>
    <property type="match status" value="1"/>
</dbReference>
<dbReference type="EMBL" id="MU151056">
    <property type="protein sequence ID" value="KAF9454110.1"/>
    <property type="molecule type" value="Genomic_DNA"/>
</dbReference>
<keyword evidence="3" id="KW-1185">Reference proteome</keyword>
<dbReference type="Pfam" id="PF01535">
    <property type="entry name" value="PPR"/>
    <property type="match status" value="2"/>
</dbReference>
<proteinExistence type="predicted"/>
<dbReference type="AlphaFoldDB" id="A0A9P5XNN9"/>
<evidence type="ECO:0008006" key="4">
    <source>
        <dbReference type="Google" id="ProtNLM"/>
    </source>
</evidence>
<protein>
    <recommendedName>
        <fullName evidence="4">Pentatricopeptide repeat-containing protein</fullName>
    </recommendedName>
</protein>
<evidence type="ECO:0000256" key="1">
    <source>
        <dbReference type="ARBA" id="ARBA00022737"/>
    </source>
</evidence>
<organism evidence="2 3">
    <name type="scientific">Macrolepiota fuliginosa MF-IS2</name>
    <dbReference type="NCBI Taxonomy" id="1400762"/>
    <lineage>
        <taxon>Eukaryota</taxon>
        <taxon>Fungi</taxon>
        <taxon>Dikarya</taxon>
        <taxon>Basidiomycota</taxon>
        <taxon>Agaricomycotina</taxon>
        <taxon>Agaricomycetes</taxon>
        <taxon>Agaricomycetidae</taxon>
        <taxon>Agaricales</taxon>
        <taxon>Agaricineae</taxon>
        <taxon>Agaricaceae</taxon>
        <taxon>Macrolepiota</taxon>
    </lineage>
</organism>
<evidence type="ECO:0000313" key="2">
    <source>
        <dbReference type="EMBL" id="KAF9454110.1"/>
    </source>
</evidence>
<dbReference type="InterPro" id="IPR002885">
    <property type="entry name" value="PPR_rpt"/>
</dbReference>
<dbReference type="PANTHER" id="PTHR47932">
    <property type="entry name" value="ATPASE EXPRESSION PROTEIN 3"/>
    <property type="match status" value="1"/>
</dbReference>
<keyword evidence="1" id="KW-0677">Repeat</keyword>
<gene>
    <name evidence="2" type="ORF">P691DRAFT_717986</name>
</gene>
<comment type="caution">
    <text evidence="2">The sequence shown here is derived from an EMBL/GenBank/DDBJ whole genome shotgun (WGS) entry which is preliminary data.</text>
</comment>
<accession>A0A9P5XNN9</accession>
<dbReference type="Gene3D" id="1.25.40.10">
    <property type="entry name" value="Tetratricopeptide repeat domain"/>
    <property type="match status" value="4"/>
</dbReference>
<reference evidence="2" key="1">
    <citation type="submission" date="2020-11" db="EMBL/GenBank/DDBJ databases">
        <authorList>
            <consortium name="DOE Joint Genome Institute"/>
            <person name="Ahrendt S."/>
            <person name="Riley R."/>
            <person name="Andreopoulos W."/>
            <person name="Labutti K."/>
            <person name="Pangilinan J."/>
            <person name="Ruiz-Duenas F.J."/>
            <person name="Barrasa J.M."/>
            <person name="Sanchez-Garcia M."/>
            <person name="Camarero S."/>
            <person name="Miyauchi S."/>
            <person name="Serrano A."/>
            <person name="Linde D."/>
            <person name="Babiker R."/>
            <person name="Drula E."/>
            <person name="Ayuso-Fernandez I."/>
            <person name="Pacheco R."/>
            <person name="Padilla G."/>
            <person name="Ferreira P."/>
            <person name="Barriuso J."/>
            <person name="Kellner H."/>
            <person name="Castanera R."/>
            <person name="Alfaro M."/>
            <person name="Ramirez L."/>
            <person name="Pisabarro A.G."/>
            <person name="Kuo A."/>
            <person name="Tritt A."/>
            <person name="Lipzen A."/>
            <person name="He G."/>
            <person name="Yan M."/>
            <person name="Ng V."/>
            <person name="Cullen D."/>
            <person name="Martin F."/>
            <person name="Rosso M.-N."/>
            <person name="Henrissat B."/>
            <person name="Hibbett D."/>
            <person name="Martinez A.T."/>
            <person name="Grigoriev I.V."/>
        </authorList>
    </citation>
    <scope>NUCLEOTIDE SEQUENCE</scope>
    <source>
        <strain evidence="2">MF-IS2</strain>
    </source>
</reference>
<sequence length="762" mass="86327">MSTCRSLLRLGRSLSRPNSCRIAPIVLHGRSLQYSTTTNPTASSSAPIEQDVEKLTSTTSLHAIHTHYTNLVAKLKESEKLGSFPTRKILSETQLYKILWLLARSGRPSDIQRLNDILLDMPLVLGLSPTVDTHTVIIKGFIRRGDIHATRRWIEGMPKRPGQLTPTLEHYHLFLQALPEMEECSFKFMRGLVNNMRPTGCKPTMETFRLLLLARWKLHDQGGSRVRPISLAAMFEDMEKEGLPYDPIFSELLYDEYAKRDLSLYAEQTQSMYQAKFSAQDSKRPGLGEMDSKIMQTAQSKGIRSAIALYRSWKPTKLPSPANIHSMLRHSHRLPDLHLIEQEFNVKCDVVHWSLLILNNVRADKLEEALPIYEASKAAGITPDAAMVSPLIHSLCRSNFGPPLEAKIDQALQIYVDLRAAVPPEEAGNSQRQNFLEHSIGPDQDIYATLLRGIATARLIYRYKDVAKEIMDDMASRNYTPDDSSTVSSIIVLHMRHSSSIDEALEVYRRLKPSLDEKGYAVVLSAFCKLRFGDSVQIPSIRGYFEMVKDMRLAGLNITVEVYTILLHQLGLIATQIQRASPSGINEFREKLILTTRRTHDLLTLDASLSPDAILWNQMMDTYQRLGCFADAYRVWEMMYLSSQFDSTSVSIIFDACGYAGAYSVARRIMTRLVRDNYQYTSHNWNTWLECLCRLGRLDEAVGVLCGEGEGLPEGARSDVESVKLVFKFAKGERKEREVMCRVQESLPDLWVALPESIRGVF</sequence>
<dbReference type="NCBIfam" id="TIGR00756">
    <property type="entry name" value="PPR"/>
    <property type="match status" value="1"/>
</dbReference>
<dbReference type="OrthoDB" id="185373at2759"/>
<dbReference type="InterPro" id="IPR011990">
    <property type="entry name" value="TPR-like_helical_dom_sf"/>
</dbReference>
<dbReference type="Proteomes" id="UP000807342">
    <property type="component" value="Unassembled WGS sequence"/>
</dbReference>
<evidence type="ECO:0000313" key="3">
    <source>
        <dbReference type="Proteomes" id="UP000807342"/>
    </source>
</evidence>